<organism evidence="1 2">
    <name type="scientific">Candidatus Avipropionibacterium avicola</name>
    <dbReference type="NCBI Taxonomy" id="2840701"/>
    <lineage>
        <taxon>Bacteria</taxon>
        <taxon>Bacillati</taxon>
        <taxon>Actinomycetota</taxon>
        <taxon>Actinomycetes</taxon>
        <taxon>Propionibacteriales</taxon>
        <taxon>Propionibacteriaceae</taxon>
        <taxon>Propionibacteriaceae incertae sedis</taxon>
        <taxon>Candidatus Avipropionibacterium</taxon>
    </lineage>
</organism>
<protein>
    <submittedName>
        <fullName evidence="1">Uncharacterized protein</fullName>
    </submittedName>
</protein>
<proteinExistence type="predicted"/>
<reference evidence="1" key="2">
    <citation type="journal article" date="2021" name="PeerJ">
        <title>Extensive microbial diversity within the chicken gut microbiome revealed by metagenomics and culture.</title>
        <authorList>
            <person name="Gilroy R."/>
            <person name="Ravi A."/>
            <person name="Getino M."/>
            <person name="Pursley I."/>
            <person name="Horton D.L."/>
            <person name="Alikhan N.F."/>
            <person name="Baker D."/>
            <person name="Gharbi K."/>
            <person name="Hall N."/>
            <person name="Watson M."/>
            <person name="Adriaenssens E.M."/>
            <person name="Foster-Nyarko E."/>
            <person name="Jarju S."/>
            <person name="Secka A."/>
            <person name="Antonio M."/>
            <person name="Oren A."/>
            <person name="Chaudhuri R.R."/>
            <person name="La Ragione R."/>
            <person name="Hildebrand F."/>
            <person name="Pallen M.J."/>
        </authorList>
    </citation>
    <scope>NUCLEOTIDE SEQUENCE</scope>
    <source>
        <strain evidence="1">ChiGjej1B1-24693</strain>
    </source>
</reference>
<dbReference type="AlphaFoldDB" id="A0A9D1GY17"/>
<feature type="non-terminal residue" evidence="1">
    <location>
        <position position="1"/>
    </location>
</feature>
<gene>
    <name evidence="1" type="ORF">IAA98_03305</name>
</gene>
<reference evidence="1" key="1">
    <citation type="submission" date="2020-10" db="EMBL/GenBank/DDBJ databases">
        <authorList>
            <person name="Gilroy R."/>
        </authorList>
    </citation>
    <scope>NUCLEOTIDE SEQUENCE</scope>
    <source>
        <strain evidence="1">ChiGjej1B1-24693</strain>
    </source>
</reference>
<evidence type="ECO:0000313" key="2">
    <source>
        <dbReference type="Proteomes" id="UP000886842"/>
    </source>
</evidence>
<dbReference type="EMBL" id="DVLP01000091">
    <property type="protein sequence ID" value="HIT74590.1"/>
    <property type="molecule type" value="Genomic_DNA"/>
</dbReference>
<sequence length="115" mass="13031">GRRVNLRWDDIVEIEATHQQPNRPRFPGERPQLHMIRIQSNDALPKSQQVQLIAVTTCQVPVQALWTALRWYHAHPQARWELGRAEGTARLERWCRAAVPAAPGAWSGSSTSHGP</sequence>
<accession>A0A9D1GY17</accession>
<dbReference type="Proteomes" id="UP000886842">
    <property type="component" value="Unassembled WGS sequence"/>
</dbReference>
<comment type="caution">
    <text evidence="1">The sequence shown here is derived from an EMBL/GenBank/DDBJ whole genome shotgun (WGS) entry which is preliminary data.</text>
</comment>
<evidence type="ECO:0000313" key="1">
    <source>
        <dbReference type="EMBL" id="HIT74590.1"/>
    </source>
</evidence>
<name>A0A9D1GY17_9ACTN</name>